<dbReference type="CDD" id="cd06464">
    <property type="entry name" value="ACD_sHsps-like"/>
    <property type="match status" value="1"/>
</dbReference>
<name>A0AA41VM79_PAPNU</name>
<evidence type="ECO:0000259" key="7">
    <source>
        <dbReference type="PROSITE" id="PS01031"/>
    </source>
</evidence>
<dbReference type="EMBL" id="JAJJMA010249165">
    <property type="protein sequence ID" value="MCL7043658.1"/>
    <property type="molecule type" value="Genomic_DNA"/>
</dbReference>
<dbReference type="SUPFAM" id="SSF49764">
    <property type="entry name" value="HSP20-like chaperones"/>
    <property type="match status" value="1"/>
</dbReference>
<keyword evidence="6" id="KW-0472">Membrane</keyword>
<evidence type="ECO:0000256" key="5">
    <source>
        <dbReference type="RuleBase" id="RU003616"/>
    </source>
</evidence>
<evidence type="ECO:0000256" key="4">
    <source>
        <dbReference type="PROSITE-ProRule" id="PRU00285"/>
    </source>
</evidence>
<comment type="similarity">
    <text evidence="4 5">Belongs to the small heat shock protein (HSP20) family.</text>
</comment>
<keyword evidence="6" id="KW-1133">Transmembrane helix</keyword>
<dbReference type="PROSITE" id="PS01031">
    <property type="entry name" value="SHSP"/>
    <property type="match status" value="1"/>
</dbReference>
<dbReference type="GO" id="GO:0006952">
    <property type="term" value="P:defense response"/>
    <property type="evidence" value="ECO:0007669"/>
    <property type="project" value="UniProtKB-KW"/>
</dbReference>
<dbReference type="PANTHER" id="PTHR43670">
    <property type="entry name" value="HEAT SHOCK PROTEIN 26"/>
    <property type="match status" value="1"/>
</dbReference>
<evidence type="ECO:0000256" key="1">
    <source>
        <dbReference type="ARBA" id="ARBA00004162"/>
    </source>
</evidence>
<keyword evidence="6" id="KW-0812">Transmembrane</keyword>
<dbReference type="PANTHER" id="PTHR43670:SF114">
    <property type="entry name" value="OS05G0592000 PROTEIN"/>
    <property type="match status" value="1"/>
</dbReference>
<comment type="subcellular location">
    <subcellularLocation>
        <location evidence="1">Cell membrane</location>
        <topology evidence="1">Single-pass membrane protein</topology>
    </subcellularLocation>
</comment>
<feature type="domain" description="SHSP" evidence="7">
    <location>
        <begin position="12"/>
        <end position="117"/>
    </location>
</feature>
<dbReference type="Gene3D" id="2.60.40.790">
    <property type="match status" value="1"/>
</dbReference>
<proteinExistence type="inferred from homology"/>
<evidence type="ECO:0000256" key="3">
    <source>
        <dbReference type="ARBA" id="ARBA00022821"/>
    </source>
</evidence>
<dbReference type="Proteomes" id="UP001177140">
    <property type="component" value="Unassembled WGS sequence"/>
</dbReference>
<sequence length="209" mass="23736">MDTQASGSPVAGRSFEDFCPLAHWVREEDNTLELHLHDFKKEQIRVQFSKPGNMKISGERPLMEHNWSRFSVDFRIPKNIFVQAIQAKFVNGVLYVKLPKTITKTVIREDKSPINKQAQEEAHPIARTTTLRDKFREDEGILLGRIYSTSGLEDKTSKSQEDASVLKVVQTTTDEQKANSSASRVNIVLILTTIMVSLVAYAAYELIHF</sequence>
<dbReference type="Pfam" id="PF00011">
    <property type="entry name" value="HSP20"/>
    <property type="match status" value="1"/>
</dbReference>
<dbReference type="InterPro" id="IPR002068">
    <property type="entry name" value="A-crystallin/Hsp20_dom"/>
</dbReference>
<dbReference type="GO" id="GO:0034605">
    <property type="term" value="P:cellular response to heat"/>
    <property type="evidence" value="ECO:0007669"/>
    <property type="project" value="TreeGrafter"/>
</dbReference>
<reference evidence="8" key="1">
    <citation type="submission" date="2022-03" db="EMBL/GenBank/DDBJ databases">
        <title>A functionally conserved STORR gene fusion in Papaver species that diverged 16.8 million years ago.</title>
        <authorList>
            <person name="Catania T."/>
        </authorList>
    </citation>
    <scope>NUCLEOTIDE SEQUENCE</scope>
    <source>
        <strain evidence="8">S-191538</strain>
    </source>
</reference>
<accession>A0AA41VM79</accession>
<evidence type="ECO:0000256" key="2">
    <source>
        <dbReference type="ARBA" id="ARBA00022475"/>
    </source>
</evidence>
<keyword evidence="3" id="KW-0611">Plant defense</keyword>
<evidence type="ECO:0000313" key="8">
    <source>
        <dbReference type="EMBL" id="MCL7043658.1"/>
    </source>
</evidence>
<dbReference type="GO" id="GO:0005886">
    <property type="term" value="C:plasma membrane"/>
    <property type="evidence" value="ECO:0007669"/>
    <property type="project" value="UniProtKB-SubCell"/>
</dbReference>
<organism evidence="8 9">
    <name type="scientific">Papaver nudicaule</name>
    <name type="common">Iceland poppy</name>
    <dbReference type="NCBI Taxonomy" id="74823"/>
    <lineage>
        <taxon>Eukaryota</taxon>
        <taxon>Viridiplantae</taxon>
        <taxon>Streptophyta</taxon>
        <taxon>Embryophyta</taxon>
        <taxon>Tracheophyta</taxon>
        <taxon>Spermatophyta</taxon>
        <taxon>Magnoliopsida</taxon>
        <taxon>Ranunculales</taxon>
        <taxon>Papaveraceae</taxon>
        <taxon>Papaveroideae</taxon>
        <taxon>Papaver</taxon>
    </lineage>
</organism>
<gene>
    <name evidence="8" type="ORF">MKW94_021867</name>
</gene>
<comment type="caution">
    <text evidence="8">The sequence shown here is derived from an EMBL/GenBank/DDBJ whole genome shotgun (WGS) entry which is preliminary data.</text>
</comment>
<keyword evidence="9" id="KW-1185">Reference proteome</keyword>
<dbReference type="AlphaFoldDB" id="A0AA41VM79"/>
<protein>
    <recommendedName>
        <fullName evidence="7">SHSP domain-containing protein</fullName>
    </recommendedName>
</protein>
<evidence type="ECO:0000256" key="6">
    <source>
        <dbReference type="SAM" id="Phobius"/>
    </source>
</evidence>
<evidence type="ECO:0000313" key="9">
    <source>
        <dbReference type="Proteomes" id="UP001177140"/>
    </source>
</evidence>
<feature type="transmembrane region" description="Helical" evidence="6">
    <location>
        <begin position="185"/>
        <end position="204"/>
    </location>
</feature>
<dbReference type="InterPro" id="IPR008978">
    <property type="entry name" value="HSP20-like_chaperone"/>
</dbReference>
<keyword evidence="2" id="KW-1003">Cell membrane</keyword>